<accession>A0AAN6GLW8</accession>
<evidence type="ECO:0000313" key="7">
    <source>
        <dbReference type="EMBL" id="KAK0548010.1"/>
    </source>
</evidence>
<feature type="compositionally biased region" description="Low complexity" evidence="5">
    <location>
        <begin position="101"/>
        <end position="118"/>
    </location>
</feature>
<gene>
    <name evidence="7" type="ORF">OC846_004638</name>
</gene>
<keyword evidence="4 6" id="KW-0472">Membrane</keyword>
<sequence length="707" mass="74482">MPRPAHAEMNAAFDDTGRDTSGEDTHVYFDATDTFGRASAEHSHPLLLDDSTSTSAQQQQQPQRSSRRPSYDFEQPSYFPSAAEAAAATTADAQPRHLHRTSSSLNNTGTSSNTGNRSPTLPLHHQRSASRASTPLERARVALGRFGRYVGMRVPGATYASLQTNDDDDPSGSSGPSGSSNRQRPAGVYGGGLNQDGVFGNLSAKPESRNNRRRRRRAADNAGGDGNGAGGENPDDRGSDDDLEDETLPPTYQAAAADSAPPYWESTILGGAAMAGGLYPLAPGGLGWTPGGATVGEIEDLILDGLPIGNFFGFAWNLAVSMCFQFVGFLLTYLLHTTHAAKCGSRAGLGITLIQYGYYLHSRASEGLNNNTGGNNGIPDYASDPDTIGNGGLNAAALFFGEGNTGRTAPSATSTGVSLGTGWWGAHDATARRRWTPEMFAAAGNADDISGTTTSSSNGPLFFFSAGGGETVSSTSTSPNSSSLTSAALNSTEWFAWFLITIGAFLLLTSIFQYWRFYRWGRVLVETARRREREEREANEVATGADAGGASGSDANGDAANGSSSAEGESGPVGFLRRLQTVWASNRDRSLRSGSGTHQRSGEDWVVFPGMSAASRRSRREAASGDGPTTTSSARENVGDGLWWASIGPGTRLGGSGPESEHRRGGSEEQDEEEEFGILGPNSGGGSHYSPEERRLIHNLRSSGMLG</sequence>
<dbReference type="EMBL" id="JAPDMZ010000146">
    <property type="protein sequence ID" value="KAK0548010.1"/>
    <property type="molecule type" value="Genomic_DNA"/>
</dbReference>
<feature type="region of interest" description="Disordered" evidence="5">
    <location>
        <begin position="530"/>
        <end position="572"/>
    </location>
</feature>
<dbReference type="GO" id="GO:0030001">
    <property type="term" value="P:metal ion transport"/>
    <property type="evidence" value="ECO:0007669"/>
    <property type="project" value="InterPro"/>
</dbReference>
<reference evidence="7" key="1">
    <citation type="journal article" date="2023" name="PhytoFront">
        <title>Draft Genome Resources of Seven Strains of Tilletia horrida, Causal Agent of Kernel Smut of Rice.</title>
        <authorList>
            <person name="Khanal S."/>
            <person name="Antony Babu S."/>
            <person name="Zhou X.G."/>
        </authorList>
    </citation>
    <scope>NUCLEOTIDE SEQUENCE</scope>
    <source>
        <strain evidence="7">TX6</strain>
    </source>
</reference>
<dbReference type="Pfam" id="PF10176">
    <property type="entry name" value="NEDD4_Bsd2"/>
    <property type="match status" value="1"/>
</dbReference>
<feature type="region of interest" description="Disordered" evidence="5">
    <location>
        <begin position="160"/>
        <end position="247"/>
    </location>
</feature>
<feature type="compositionally biased region" description="Low complexity" evidence="5">
    <location>
        <begin position="552"/>
        <end position="570"/>
    </location>
</feature>
<dbReference type="Proteomes" id="UP001176517">
    <property type="component" value="Unassembled WGS sequence"/>
</dbReference>
<keyword evidence="3 6" id="KW-1133">Transmembrane helix</keyword>
<dbReference type="GO" id="GO:0007034">
    <property type="term" value="P:vacuolar transport"/>
    <property type="evidence" value="ECO:0007669"/>
    <property type="project" value="InterPro"/>
</dbReference>
<dbReference type="GO" id="GO:0005783">
    <property type="term" value="C:endoplasmic reticulum"/>
    <property type="evidence" value="ECO:0007669"/>
    <property type="project" value="TreeGrafter"/>
</dbReference>
<dbReference type="GO" id="GO:0016020">
    <property type="term" value="C:membrane"/>
    <property type="evidence" value="ECO:0007669"/>
    <property type="project" value="UniProtKB-SubCell"/>
</dbReference>
<feature type="compositionally biased region" description="Basic and acidic residues" evidence="5">
    <location>
        <begin position="15"/>
        <end position="25"/>
    </location>
</feature>
<feature type="compositionally biased region" description="Basic and acidic residues" evidence="5">
    <location>
        <begin position="530"/>
        <end position="539"/>
    </location>
</feature>
<proteinExistence type="predicted"/>
<feature type="region of interest" description="Disordered" evidence="5">
    <location>
        <begin position="40"/>
        <end position="136"/>
    </location>
</feature>
<feature type="region of interest" description="Disordered" evidence="5">
    <location>
        <begin position="1"/>
        <end position="25"/>
    </location>
</feature>
<evidence type="ECO:0000256" key="1">
    <source>
        <dbReference type="ARBA" id="ARBA00004141"/>
    </source>
</evidence>
<protein>
    <recommendedName>
        <fullName evidence="9">Metal homeostatis protein bsd2</fullName>
    </recommendedName>
</protein>
<feature type="compositionally biased region" description="Low complexity" evidence="5">
    <location>
        <begin position="171"/>
        <end position="180"/>
    </location>
</feature>
<feature type="compositionally biased region" description="Low complexity" evidence="5">
    <location>
        <begin position="51"/>
        <end position="64"/>
    </location>
</feature>
<comment type="caution">
    <text evidence="7">The sequence shown here is derived from an EMBL/GenBank/DDBJ whole genome shotgun (WGS) entry which is preliminary data.</text>
</comment>
<evidence type="ECO:0000313" key="8">
    <source>
        <dbReference type="Proteomes" id="UP001176517"/>
    </source>
</evidence>
<organism evidence="7 8">
    <name type="scientific">Tilletia horrida</name>
    <dbReference type="NCBI Taxonomy" id="155126"/>
    <lineage>
        <taxon>Eukaryota</taxon>
        <taxon>Fungi</taxon>
        <taxon>Dikarya</taxon>
        <taxon>Basidiomycota</taxon>
        <taxon>Ustilaginomycotina</taxon>
        <taxon>Exobasidiomycetes</taxon>
        <taxon>Tilletiales</taxon>
        <taxon>Tilletiaceae</taxon>
        <taxon>Tilletia</taxon>
    </lineage>
</organism>
<dbReference type="GO" id="GO:0031398">
    <property type="term" value="P:positive regulation of protein ubiquitination"/>
    <property type="evidence" value="ECO:0007669"/>
    <property type="project" value="TreeGrafter"/>
</dbReference>
<dbReference type="GO" id="GO:0005794">
    <property type="term" value="C:Golgi apparatus"/>
    <property type="evidence" value="ECO:0007669"/>
    <property type="project" value="TreeGrafter"/>
</dbReference>
<comment type="subcellular location">
    <subcellularLocation>
        <location evidence="1">Membrane</location>
        <topology evidence="1">Multi-pass membrane protein</topology>
    </subcellularLocation>
</comment>
<dbReference type="GO" id="GO:0006511">
    <property type="term" value="P:ubiquitin-dependent protein catabolic process"/>
    <property type="evidence" value="ECO:0007669"/>
    <property type="project" value="TreeGrafter"/>
</dbReference>
<evidence type="ECO:0000256" key="2">
    <source>
        <dbReference type="ARBA" id="ARBA00022692"/>
    </source>
</evidence>
<name>A0AAN6GLW8_9BASI</name>
<evidence type="ECO:0000256" key="4">
    <source>
        <dbReference type="ARBA" id="ARBA00023136"/>
    </source>
</evidence>
<feature type="transmembrane region" description="Helical" evidence="6">
    <location>
        <begin position="494"/>
        <end position="515"/>
    </location>
</feature>
<evidence type="ECO:0000256" key="6">
    <source>
        <dbReference type="SAM" id="Phobius"/>
    </source>
</evidence>
<feature type="region of interest" description="Disordered" evidence="5">
    <location>
        <begin position="587"/>
        <end position="707"/>
    </location>
</feature>
<dbReference type="CDD" id="cd22212">
    <property type="entry name" value="NDFIP-like"/>
    <property type="match status" value="1"/>
</dbReference>
<dbReference type="AlphaFoldDB" id="A0AAN6GLW8"/>
<dbReference type="InterPro" id="IPR019325">
    <property type="entry name" value="NEDD4/Bsd2"/>
</dbReference>
<dbReference type="PANTHER" id="PTHR13396">
    <property type="entry name" value="NEDD4 FAMILY INTERACTING PROTEIN 1/2"/>
    <property type="match status" value="1"/>
</dbReference>
<dbReference type="PANTHER" id="PTHR13396:SF5">
    <property type="entry name" value="NEDD4 FAMILY INTERACTING PROTEIN"/>
    <property type="match status" value="1"/>
</dbReference>
<evidence type="ECO:0008006" key="9">
    <source>
        <dbReference type="Google" id="ProtNLM"/>
    </source>
</evidence>
<dbReference type="GO" id="GO:0048471">
    <property type="term" value="C:perinuclear region of cytoplasm"/>
    <property type="evidence" value="ECO:0007669"/>
    <property type="project" value="TreeGrafter"/>
</dbReference>
<feature type="compositionally biased region" description="Acidic residues" evidence="5">
    <location>
        <begin position="238"/>
        <end position="247"/>
    </location>
</feature>
<feature type="compositionally biased region" description="Low complexity" evidence="5">
    <location>
        <begin position="82"/>
        <end position="93"/>
    </location>
</feature>
<keyword evidence="8" id="KW-1185">Reference proteome</keyword>
<evidence type="ECO:0000256" key="3">
    <source>
        <dbReference type="ARBA" id="ARBA00022989"/>
    </source>
</evidence>
<evidence type="ECO:0000256" key="5">
    <source>
        <dbReference type="SAM" id="MobiDB-lite"/>
    </source>
</evidence>
<keyword evidence="2 6" id="KW-0812">Transmembrane</keyword>